<dbReference type="RefSeq" id="WP_270125293.1">
    <property type="nucleotide sequence ID" value="NZ_CP115396.1"/>
</dbReference>
<gene>
    <name evidence="2" type="ORF">O9Z63_11165</name>
</gene>
<reference evidence="2 3" key="1">
    <citation type="journal article" date="2011" name="Int. J. Syst. Evol. Microbiol.">
        <title>Hymenobacter yonginensis sp. nov., isolated from a mesotrophic artificial lake.</title>
        <authorList>
            <person name="Joung Y."/>
            <person name="Cho S.H."/>
            <person name="Kim H."/>
            <person name="Kim S.B."/>
            <person name="Joh K."/>
        </authorList>
    </citation>
    <scope>NUCLEOTIDE SEQUENCE [LARGE SCALE GENOMIC DNA]</scope>
    <source>
        <strain evidence="2 3">KCTC 22745</strain>
    </source>
</reference>
<accession>A0ABY7PJ73</accession>
<proteinExistence type="predicted"/>
<organism evidence="2 3">
    <name type="scientific">Hymenobacter yonginensis</name>
    <dbReference type="NCBI Taxonomy" id="748197"/>
    <lineage>
        <taxon>Bacteria</taxon>
        <taxon>Pseudomonadati</taxon>
        <taxon>Bacteroidota</taxon>
        <taxon>Cytophagia</taxon>
        <taxon>Cytophagales</taxon>
        <taxon>Hymenobacteraceae</taxon>
        <taxon>Hymenobacter</taxon>
    </lineage>
</organism>
<keyword evidence="1" id="KW-0812">Transmembrane</keyword>
<evidence type="ECO:0000313" key="2">
    <source>
        <dbReference type="EMBL" id="WBO82946.1"/>
    </source>
</evidence>
<dbReference type="Pfam" id="PF13858">
    <property type="entry name" value="DUF4199"/>
    <property type="match status" value="1"/>
</dbReference>
<feature type="transmembrane region" description="Helical" evidence="1">
    <location>
        <begin position="39"/>
        <end position="59"/>
    </location>
</feature>
<name>A0ABY7PJ73_9BACT</name>
<keyword evidence="1" id="KW-1133">Transmembrane helix</keyword>
<keyword evidence="1" id="KW-0472">Membrane</keyword>
<feature type="transmembrane region" description="Helical" evidence="1">
    <location>
        <begin position="12"/>
        <end position="33"/>
    </location>
</feature>
<dbReference type="EMBL" id="CP115396">
    <property type="protein sequence ID" value="WBO82946.1"/>
    <property type="molecule type" value="Genomic_DNA"/>
</dbReference>
<protein>
    <submittedName>
        <fullName evidence="2">DUF4199 domain-containing protein</fullName>
    </submittedName>
</protein>
<keyword evidence="3" id="KW-1185">Reference proteome</keyword>
<feature type="transmembrane region" description="Helical" evidence="1">
    <location>
        <begin position="71"/>
        <end position="91"/>
    </location>
</feature>
<feature type="transmembrane region" description="Helical" evidence="1">
    <location>
        <begin position="150"/>
        <end position="169"/>
    </location>
</feature>
<sequence>MENTATTTETPVSVGIRYGLLFGVIGIIVDFGLKVTELAFKFSVAMPISILVWVVGIILAHRYFKSQNGGLMTFGQGVVISIVLGAISAILTGTFNYVYINFIDPDYVTAMRADMEAWMSSMNVPEEQLEKSLADISQEKLGSVLGIGKVVLGGTIGGAVLGLIISAFTKHKLPEFE</sequence>
<evidence type="ECO:0000256" key="1">
    <source>
        <dbReference type="SAM" id="Phobius"/>
    </source>
</evidence>
<dbReference type="Proteomes" id="UP001211872">
    <property type="component" value="Chromosome"/>
</dbReference>
<evidence type="ECO:0000313" key="3">
    <source>
        <dbReference type="Proteomes" id="UP001211872"/>
    </source>
</evidence>
<dbReference type="InterPro" id="IPR025250">
    <property type="entry name" value="DUF4199"/>
</dbReference>